<name>A0A1X7RIN0_ZYMT9</name>
<keyword evidence="2" id="KW-1185">Reference proteome</keyword>
<protein>
    <recommendedName>
        <fullName evidence="3">F-box domain-containing protein</fullName>
    </recommendedName>
</protein>
<reference evidence="1 2" key="1">
    <citation type="submission" date="2016-06" db="EMBL/GenBank/DDBJ databases">
        <authorList>
            <person name="Kjaerup R.B."/>
            <person name="Dalgaard T.S."/>
            <person name="Juul-Madsen H.R."/>
        </authorList>
    </citation>
    <scope>NUCLEOTIDE SEQUENCE [LARGE SCALE GENOMIC DNA]</scope>
</reference>
<dbReference type="EMBL" id="LT853693">
    <property type="protein sequence ID" value="SMQ47070.1"/>
    <property type="molecule type" value="Genomic_DNA"/>
</dbReference>
<dbReference type="AlphaFoldDB" id="A0A1X7RIN0"/>
<gene>
    <name evidence="1" type="ORF">ZT3D7_G2217</name>
</gene>
<evidence type="ECO:0008006" key="3">
    <source>
        <dbReference type="Google" id="ProtNLM"/>
    </source>
</evidence>
<evidence type="ECO:0000313" key="2">
    <source>
        <dbReference type="Proteomes" id="UP000215127"/>
    </source>
</evidence>
<proteinExistence type="predicted"/>
<sequence>MNDSTMDRLPTTLVDLLSNSLVLRGTAPYITIRDLLNLSSTCRALRQILRGEPDAWRHLNLTTIKRAVIDSSPIDVGGVSWRAERMDESLTEDDFYAGPLRGIFNRLHSQRNLKHVQTLILDGLSVPADLIREIVAEDRYQVRILSIRRVKNLNPNRLQQVLRYVCRPTREEGTPRLKALYYFGPKDAPLQPIPSLPPTASPSLGVMSSPGAQIGASWNARSSELLKTTLISSEESQYYSCTGRVLKKPYSDWAETLQVCHNIIHFDAVLCRGPRHDISKTSSKDFLQPTIATVALGPGGCETCHSCPELPASFPDSPPPHLPLLGPVPTHSSTVRSCIRPDDPSSNRLILRCEDCLRGRWCEQCNRWWCEDCYEEPVSRSAHHLRTEMQTIELRDQIRSGGWSAMDSHVLPVKGQQTKLMTWAEDIKVDYTAALPTSQASTETASNAAAPAPNAKWISSAFARRVGRNTVFRTMRIVLGLSVDGVITPAEEPGKNFDRESKLDVRRLLDLRP</sequence>
<dbReference type="Proteomes" id="UP000215127">
    <property type="component" value="Chromosome 2"/>
</dbReference>
<evidence type="ECO:0000313" key="1">
    <source>
        <dbReference type="EMBL" id="SMQ47070.1"/>
    </source>
</evidence>
<accession>A0A1X7RIN0</accession>
<dbReference type="STRING" id="1276538.A0A1X7RIN0"/>
<organism evidence="1 2">
    <name type="scientific">Zymoseptoria tritici (strain ST99CH_3D7)</name>
    <dbReference type="NCBI Taxonomy" id="1276538"/>
    <lineage>
        <taxon>Eukaryota</taxon>
        <taxon>Fungi</taxon>
        <taxon>Dikarya</taxon>
        <taxon>Ascomycota</taxon>
        <taxon>Pezizomycotina</taxon>
        <taxon>Dothideomycetes</taxon>
        <taxon>Dothideomycetidae</taxon>
        <taxon>Mycosphaerellales</taxon>
        <taxon>Mycosphaerellaceae</taxon>
        <taxon>Zymoseptoria</taxon>
    </lineage>
</organism>